<dbReference type="EMBL" id="OX458332">
    <property type="protein sequence ID" value="CAI8886645.1"/>
    <property type="molecule type" value="Genomic_DNA"/>
</dbReference>
<proteinExistence type="predicted"/>
<keyword evidence="1" id="KW-0472">Membrane</keyword>
<gene>
    <name evidence="2" type="ORF">MCNOR_3173</name>
</gene>
<evidence type="ECO:0000256" key="1">
    <source>
        <dbReference type="SAM" id="Phobius"/>
    </source>
</evidence>
<name>A0AA35UDM1_METCP</name>
<sequence>MNEETRTGKDYFWIYVALATAALVGVVVMAKLSENEKYDPIRAQQNEEVARMNIRVLN</sequence>
<accession>A0AA35UDM1</accession>
<evidence type="ECO:0000313" key="3">
    <source>
        <dbReference type="Proteomes" id="UP001158598"/>
    </source>
</evidence>
<dbReference type="GeneID" id="88225365"/>
<evidence type="ECO:0000313" key="2">
    <source>
        <dbReference type="EMBL" id="CAI8886645.1"/>
    </source>
</evidence>
<protein>
    <submittedName>
        <fullName evidence="2">Uncharacterized protein</fullName>
    </submittedName>
</protein>
<keyword evidence="1" id="KW-1133">Transmembrane helix</keyword>
<dbReference type="Proteomes" id="UP001158598">
    <property type="component" value="Chromosome"/>
</dbReference>
<reference evidence="2" key="1">
    <citation type="submission" date="2023-03" db="EMBL/GenBank/DDBJ databases">
        <authorList>
            <person name="Pearce D."/>
        </authorList>
    </citation>
    <scope>NUCLEOTIDE SEQUENCE</scope>
    <source>
        <strain evidence="2">Mc</strain>
    </source>
</reference>
<organism evidence="2 3">
    <name type="scientific">Methylococcus capsulatus</name>
    <dbReference type="NCBI Taxonomy" id="414"/>
    <lineage>
        <taxon>Bacteria</taxon>
        <taxon>Pseudomonadati</taxon>
        <taxon>Pseudomonadota</taxon>
        <taxon>Gammaproteobacteria</taxon>
        <taxon>Methylococcales</taxon>
        <taxon>Methylococcaceae</taxon>
        <taxon>Methylococcus</taxon>
    </lineage>
</organism>
<keyword evidence="1" id="KW-0812">Transmembrane</keyword>
<feature type="transmembrane region" description="Helical" evidence="1">
    <location>
        <begin position="12"/>
        <end position="32"/>
    </location>
</feature>
<dbReference type="RefSeq" id="WP_017365612.1">
    <property type="nucleotide sequence ID" value="NZ_CP079096.1"/>
</dbReference>
<dbReference type="AlphaFoldDB" id="A0AA35UDM1"/>